<sequence length="215" mass="24162">MKMHLSMMLRLTTMQQKYVSILQNPAHSLVVCTGPAGSGKTAFACKTAISQLADKQVHQIVITKPLVSVEGEDLGFLPGNMRSKMSPWIESYLDIFKEHYSMKQLEEMMKKEVIKLAPLAYCRGNTYTNSFVICDESQNTTPKQLKMLMTRLGQNSKMVVIGDLEQQDSHGASGLEDFLQRYPGGNDEIALVRLTESDVCRSSLVKYILTLYNKN</sequence>
<proteinExistence type="inferred from homology"/>
<dbReference type="InterPro" id="IPR051451">
    <property type="entry name" value="PhoH2-like"/>
</dbReference>
<evidence type="ECO:0000256" key="5">
    <source>
        <dbReference type="ARBA" id="ARBA00022840"/>
    </source>
</evidence>
<comment type="subcellular location">
    <subcellularLocation>
        <location evidence="1">Cytoplasm</location>
    </subcellularLocation>
</comment>
<keyword evidence="4" id="KW-0547">Nucleotide-binding</keyword>
<protein>
    <recommendedName>
        <fullName evidence="6">PhoH-like protein</fullName>
    </recommendedName>
</protein>
<dbReference type="Pfam" id="PF02562">
    <property type="entry name" value="PhoH"/>
    <property type="match status" value="1"/>
</dbReference>
<accession>A0A6C0AHX9</accession>
<keyword evidence="3" id="KW-0963">Cytoplasm</keyword>
<dbReference type="AlphaFoldDB" id="A0A6C0AHX9"/>
<evidence type="ECO:0000256" key="2">
    <source>
        <dbReference type="ARBA" id="ARBA00010393"/>
    </source>
</evidence>
<name>A0A6C0AHX9_9ZZZZ</name>
<keyword evidence="5" id="KW-0067">ATP-binding</keyword>
<feature type="domain" description="PhoH-like protein" evidence="7">
    <location>
        <begin position="11"/>
        <end position="212"/>
    </location>
</feature>
<dbReference type="GO" id="GO:0005829">
    <property type="term" value="C:cytosol"/>
    <property type="evidence" value="ECO:0007669"/>
    <property type="project" value="TreeGrafter"/>
</dbReference>
<evidence type="ECO:0000259" key="7">
    <source>
        <dbReference type="Pfam" id="PF02562"/>
    </source>
</evidence>
<dbReference type="Gene3D" id="3.40.50.300">
    <property type="entry name" value="P-loop containing nucleotide triphosphate hydrolases"/>
    <property type="match status" value="1"/>
</dbReference>
<dbReference type="PANTHER" id="PTHR30473:SF1">
    <property type="entry name" value="PHOH-LIKE PROTEIN"/>
    <property type="match status" value="1"/>
</dbReference>
<dbReference type="PANTHER" id="PTHR30473">
    <property type="entry name" value="PROTEIN PHOH"/>
    <property type="match status" value="1"/>
</dbReference>
<reference evidence="8" key="1">
    <citation type="journal article" date="2020" name="Nature">
        <title>Giant virus diversity and host interactions through global metagenomics.</title>
        <authorList>
            <person name="Schulz F."/>
            <person name="Roux S."/>
            <person name="Paez-Espino D."/>
            <person name="Jungbluth S."/>
            <person name="Walsh D.A."/>
            <person name="Denef V.J."/>
            <person name="McMahon K.D."/>
            <person name="Konstantinidis K.T."/>
            <person name="Eloe-Fadrosh E.A."/>
            <person name="Kyrpides N.C."/>
            <person name="Woyke T."/>
        </authorList>
    </citation>
    <scope>NUCLEOTIDE SEQUENCE</scope>
    <source>
        <strain evidence="8">GVMAG-S-1035118-87</strain>
    </source>
</reference>
<evidence type="ECO:0000313" key="8">
    <source>
        <dbReference type="EMBL" id="QHS78951.1"/>
    </source>
</evidence>
<dbReference type="EMBL" id="MN740625">
    <property type="protein sequence ID" value="QHS78951.1"/>
    <property type="molecule type" value="Genomic_DNA"/>
</dbReference>
<dbReference type="GO" id="GO:0005524">
    <property type="term" value="F:ATP binding"/>
    <property type="evidence" value="ECO:0007669"/>
    <property type="project" value="UniProtKB-KW"/>
</dbReference>
<dbReference type="SUPFAM" id="SSF52540">
    <property type="entry name" value="P-loop containing nucleoside triphosphate hydrolases"/>
    <property type="match status" value="1"/>
</dbReference>
<dbReference type="InterPro" id="IPR003714">
    <property type="entry name" value="PhoH"/>
</dbReference>
<evidence type="ECO:0000256" key="4">
    <source>
        <dbReference type="ARBA" id="ARBA00022741"/>
    </source>
</evidence>
<evidence type="ECO:0000256" key="6">
    <source>
        <dbReference type="ARBA" id="ARBA00039970"/>
    </source>
</evidence>
<comment type="similarity">
    <text evidence="2">Belongs to the PhoH family.</text>
</comment>
<evidence type="ECO:0000256" key="3">
    <source>
        <dbReference type="ARBA" id="ARBA00022490"/>
    </source>
</evidence>
<evidence type="ECO:0000256" key="1">
    <source>
        <dbReference type="ARBA" id="ARBA00004496"/>
    </source>
</evidence>
<organism evidence="8">
    <name type="scientific">viral metagenome</name>
    <dbReference type="NCBI Taxonomy" id="1070528"/>
    <lineage>
        <taxon>unclassified sequences</taxon>
        <taxon>metagenomes</taxon>
        <taxon>organismal metagenomes</taxon>
    </lineage>
</organism>
<dbReference type="InterPro" id="IPR027417">
    <property type="entry name" value="P-loop_NTPase"/>
</dbReference>